<dbReference type="Proteomes" id="UP000647339">
    <property type="component" value="Unassembled WGS sequence"/>
</dbReference>
<feature type="transmembrane region" description="Helical" evidence="1">
    <location>
        <begin position="37"/>
        <end position="59"/>
    </location>
</feature>
<comment type="caution">
    <text evidence="2">The sequence shown here is derived from an EMBL/GenBank/DDBJ whole genome shotgun (WGS) entry which is preliminary data.</text>
</comment>
<evidence type="ECO:0000313" key="2">
    <source>
        <dbReference type="EMBL" id="GGF44102.1"/>
    </source>
</evidence>
<organism evidence="2 3">
    <name type="scientific">Echinicola rosea</name>
    <dbReference type="NCBI Taxonomy" id="1807691"/>
    <lineage>
        <taxon>Bacteria</taxon>
        <taxon>Pseudomonadati</taxon>
        <taxon>Bacteroidota</taxon>
        <taxon>Cytophagia</taxon>
        <taxon>Cytophagales</taxon>
        <taxon>Cyclobacteriaceae</taxon>
        <taxon>Echinicola</taxon>
    </lineage>
</organism>
<proteinExistence type="predicted"/>
<dbReference type="RefSeq" id="WP_137404368.1">
    <property type="nucleotide sequence ID" value="NZ_BMIU01000021.1"/>
</dbReference>
<name>A0ABQ1VAT7_9BACT</name>
<sequence length="99" mass="10895">MGIAIAQGGNKIWRAKVKRICNDLQSWMDGCPPKQQYRLMILLMALGTIGFGAIALSSVGSHQAILNPMPSSELPVLPAYRDSIDVEPFKPIIDDERTQ</sequence>
<reference evidence="3" key="1">
    <citation type="journal article" date="2019" name="Int. J. Syst. Evol. Microbiol.">
        <title>The Global Catalogue of Microorganisms (GCM) 10K type strain sequencing project: providing services to taxonomists for standard genome sequencing and annotation.</title>
        <authorList>
            <consortium name="The Broad Institute Genomics Platform"/>
            <consortium name="The Broad Institute Genome Sequencing Center for Infectious Disease"/>
            <person name="Wu L."/>
            <person name="Ma J."/>
        </authorList>
    </citation>
    <scope>NUCLEOTIDE SEQUENCE [LARGE SCALE GENOMIC DNA]</scope>
    <source>
        <strain evidence="3">CGMCC 1.15407</strain>
    </source>
</reference>
<gene>
    <name evidence="2" type="ORF">GCM10011339_35740</name>
</gene>
<accession>A0ABQ1VAT7</accession>
<protein>
    <submittedName>
        <fullName evidence="2">Uncharacterized protein</fullName>
    </submittedName>
</protein>
<keyword evidence="1" id="KW-1133">Transmembrane helix</keyword>
<keyword evidence="3" id="KW-1185">Reference proteome</keyword>
<evidence type="ECO:0000313" key="3">
    <source>
        <dbReference type="Proteomes" id="UP000647339"/>
    </source>
</evidence>
<evidence type="ECO:0000256" key="1">
    <source>
        <dbReference type="SAM" id="Phobius"/>
    </source>
</evidence>
<keyword evidence="1" id="KW-0812">Transmembrane</keyword>
<dbReference type="EMBL" id="BMIU01000021">
    <property type="protein sequence ID" value="GGF44102.1"/>
    <property type="molecule type" value="Genomic_DNA"/>
</dbReference>
<keyword evidence="1" id="KW-0472">Membrane</keyword>